<gene>
    <name evidence="2" type="ORF">F4562_004475</name>
</gene>
<dbReference type="RefSeq" id="WP_184545819.1">
    <property type="nucleotide sequence ID" value="NZ_JACHMP010000001.1"/>
</dbReference>
<dbReference type="AlphaFoldDB" id="A0A7W9MID3"/>
<dbReference type="Proteomes" id="UP000540685">
    <property type="component" value="Unassembled WGS sequence"/>
</dbReference>
<keyword evidence="3" id="KW-1185">Reference proteome</keyword>
<evidence type="ECO:0000313" key="2">
    <source>
        <dbReference type="EMBL" id="MBB5821413.1"/>
    </source>
</evidence>
<comment type="caution">
    <text evidence="2">The sequence shown here is derived from an EMBL/GenBank/DDBJ whole genome shotgun (WGS) entry which is preliminary data.</text>
</comment>
<name>A0A7W9MID3_9ACTN</name>
<reference evidence="2 3" key="1">
    <citation type="submission" date="2020-08" db="EMBL/GenBank/DDBJ databases">
        <title>Sequencing the genomes of 1000 actinobacteria strains.</title>
        <authorList>
            <person name="Klenk H.-P."/>
        </authorList>
    </citation>
    <scope>NUCLEOTIDE SEQUENCE [LARGE SCALE GENOMIC DNA]</scope>
    <source>
        <strain evidence="2 3">DSM 46887</strain>
    </source>
</reference>
<evidence type="ECO:0000313" key="3">
    <source>
        <dbReference type="Proteomes" id="UP000540685"/>
    </source>
</evidence>
<organism evidence="2 3">
    <name type="scientific">Streptosporangium becharense</name>
    <dbReference type="NCBI Taxonomy" id="1816182"/>
    <lineage>
        <taxon>Bacteria</taxon>
        <taxon>Bacillati</taxon>
        <taxon>Actinomycetota</taxon>
        <taxon>Actinomycetes</taxon>
        <taxon>Streptosporangiales</taxon>
        <taxon>Streptosporangiaceae</taxon>
        <taxon>Streptosporangium</taxon>
    </lineage>
</organism>
<evidence type="ECO:0000256" key="1">
    <source>
        <dbReference type="SAM" id="MobiDB-lite"/>
    </source>
</evidence>
<sequence>MDVSLVEKAGRIGRRYGTDVQECLRRRFSTDDLDECVSIHPYLRATREKRETGEEGAPPVVDRGRDAGEMSGRCRA</sequence>
<dbReference type="EMBL" id="JACHMP010000001">
    <property type="protein sequence ID" value="MBB5821413.1"/>
    <property type="molecule type" value="Genomic_DNA"/>
</dbReference>
<proteinExistence type="predicted"/>
<accession>A0A7W9MID3</accession>
<feature type="region of interest" description="Disordered" evidence="1">
    <location>
        <begin position="48"/>
        <end position="76"/>
    </location>
</feature>
<protein>
    <submittedName>
        <fullName evidence="2">Uncharacterized protein</fullName>
    </submittedName>
</protein>